<comment type="caution">
    <text evidence="6">The sequence shown here is derived from an EMBL/GenBank/DDBJ whole genome shotgun (WGS) entry which is preliminary data.</text>
</comment>
<dbReference type="Pfam" id="PF25137">
    <property type="entry name" value="ADH_Fe_C"/>
    <property type="match status" value="1"/>
</dbReference>
<dbReference type="GO" id="GO:0004022">
    <property type="term" value="F:alcohol dehydrogenase (NAD+) activity"/>
    <property type="evidence" value="ECO:0007669"/>
    <property type="project" value="TreeGrafter"/>
</dbReference>
<dbReference type="PANTHER" id="PTHR11496:SF102">
    <property type="entry name" value="ALCOHOL DEHYDROGENASE 4"/>
    <property type="match status" value="1"/>
</dbReference>
<evidence type="ECO:0000256" key="2">
    <source>
        <dbReference type="ARBA" id="ARBA00007358"/>
    </source>
</evidence>
<dbReference type="EMBL" id="JAAAWP010000006">
    <property type="protein sequence ID" value="NDW21962.1"/>
    <property type="molecule type" value="Genomic_DNA"/>
</dbReference>
<dbReference type="Proteomes" id="UP000478837">
    <property type="component" value="Unassembled WGS sequence"/>
</dbReference>
<dbReference type="AlphaFoldDB" id="A0A6L9MUU1"/>
<evidence type="ECO:0000256" key="1">
    <source>
        <dbReference type="ARBA" id="ARBA00001962"/>
    </source>
</evidence>
<dbReference type="SUPFAM" id="SSF56796">
    <property type="entry name" value="Dehydroquinate synthase-like"/>
    <property type="match status" value="1"/>
</dbReference>
<accession>A0A6L9MUU1</accession>
<evidence type="ECO:0000259" key="5">
    <source>
        <dbReference type="Pfam" id="PF25137"/>
    </source>
</evidence>
<comment type="similarity">
    <text evidence="2">Belongs to the iron-containing alcohol dehydrogenase family.</text>
</comment>
<dbReference type="Pfam" id="PF00465">
    <property type="entry name" value="Fe-ADH"/>
    <property type="match status" value="1"/>
</dbReference>
<dbReference type="GO" id="GO:0046872">
    <property type="term" value="F:metal ion binding"/>
    <property type="evidence" value="ECO:0007669"/>
    <property type="project" value="InterPro"/>
</dbReference>
<dbReference type="FunFam" id="3.40.50.1970:FF:000003">
    <property type="entry name" value="Alcohol dehydrogenase, iron-containing"/>
    <property type="match status" value="1"/>
</dbReference>
<dbReference type="Gene3D" id="3.40.50.1970">
    <property type="match status" value="1"/>
</dbReference>
<feature type="domain" description="Fe-containing alcohol dehydrogenase-like C-terminal" evidence="5">
    <location>
        <begin position="186"/>
        <end position="382"/>
    </location>
</feature>
<gene>
    <name evidence="6" type="ORF">GTW09_10550</name>
</gene>
<organism evidence="6 7">
    <name type="scientific">Alteromonas hispanica</name>
    <dbReference type="NCBI Taxonomy" id="315421"/>
    <lineage>
        <taxon>Bacteria</taxon>
        <taxon>Pseudomonadati</taxon>
        <taxon>Pseudomonadota</taxon>
        <taxon>Gammaproteobacteria</taxon>
        <taxon>Alteromonadales</taxon>
        <taxon>Alteromonadaceae</taxon>
        <taxon>Alteromonas/Salinimonas group</taxon>
        <taxon>Alteromonas</taxon>
    </lineage>
</organism>
<dbReference type="PANTHER" id="PTHR11496">
    <property type="entry name" value="ALCOHOL DEHYDROGENASE"/>
    <property type="match status" value="1"/>
</dbReference>
<feature type="domain" description="Alcohol dehydrogenase iron-type/glycerol dehydrogenase GldA" evidence="4">
    <location>
        <begin position="11"/>
        <end position="175"/>
    </location>
</feature>
<name>A0A6L9MUU1_9ALTE</name>
<evidence type="ECO:0000313" key="7">
    <source>
        <dbReference type="Proteomes" id="UP000478837"/>
    </source>
</evidence>
<comment type="cofactor">
    <cofactor evidence="1">
        <name>Fe cation</name>
        <dbReference type="ChEBI" id="CHEBI:24875"/>
    </cofactor>
</comment>
<keyword evidence="7" id="KW-1185">Reference proteome</keyword>
<sequence length="382" mass="40624">MKISEFKTAGKLITGPGAINALADEVNRLKMTSLAIITDKGVSQAGLFEQLLAKLPIEPSIVIDDIPPEPEVNVIEEKVRLLKKSKVNGVVALGGGSAIDAAKVLAATYDYSGSISDLFGENLIKERNIPLIVLPTTAGTGSEVTNIAILSDPIEQVKKGIVSHCLLPDVAIVAPEMTLSCPKAITAASGVDAFVHALEAFISVNASPITDALAEKAMTLIFNALPHAYRNGENLVAREQMATGSLMAGLAFGNAGVGAVHALAYPLGGRFHLSHGMSNAVMLPHVLRANAPFCSDKLFSVALLLKVCPPDTRKEKAIATLLDAVDKLCIDVGIPRTLREFDIPEQVIPQLAEDASKVTRLLRNNPKQLTVEDIENIYRNAY</sequence>
<dbReference type="InterPro" id="IPR039697">
    <property type="entry name" value="Alcohol_dehydrogenase_Fe"/>
</dbReference>
<evidence type="ECO:0000256" key="3">
    <source>
        <dbReference type="ARBA" id="ARBA00023002"/>
    </source>
</evidence>
<evidence type="ECO:0000313" key="6">
    <source>
        <dbReference type="EMBL" id="NDW21962.1"/>
    </source>
</evidence>
<dbReference type="RefSeq" id="WP_163111855.1">
    <property type="nucleotide sequence ID" value="NZ_JAAAWP010000006.1"/>
</dbReference>
<dbReference type="CDD" id="cd08551">
    <property type="entry name" value="Fe-ADH"/>
    <property type="match status" value="1"/>
</dbReference>
<reference evidence="6 7" key="1">
    <citation type="submission" date="2020-01" db="EMBL/GenBank/DDBJ databases">
        <title>Genomes of bacteria type strains.</title>
        <authorList>
            <person name="Chen J."/>
            <person name="Zhu S."/>
            <person name="Yang J."/>
        </authorList>
    </citation>
    <scope>NUCLEOTIDE SEQUENCE [LARGE SCALE GENOMIC DNA]</scope>
    <source>
        <strain evidence="6 7">LMG 22958</strain>
    </source>
</reference>
<evidence type="ECO:0000259" key="4">
    <source>
        <dbReference type="Pfam" id="PF00465"/>
    </source>
</evidence>
<dbReference type="FunFam" id="1.20.1090.10:FF:000001">
    <property type="entry name" value="Aldehyde-alcohol dehydrogenase"/>
    <property type="match status" value="1"/>
</dbReference>
<proteinExistence type="inferred from homology"/>
<dbReference type="Gene3D" id="1.20.1090.10">
    <property type="entry name" value="Dehydroquinate synthase-like - alpha domain"/>
    <property type="match status" value="1"/>
</dbReference>
<dbReference type="InterPro" id="IPR001670">
    <property type="entry name" value="ADH_Fe/GldA"/>
</dbReference>
<dbReference type="InterPro" id="IPR056798">
    <property type="entry name" value="ADH_Fe_C"/>
</dbReference>
<keyword evidence="3" id="KW-0560">Oxidoreductase</keyword>
<protein>
    <submittedName>
        <fullName evidence="6">Iron-containing alcohol dehydrogenase</fullName>
    </submittedName>
</protein>